<dbReference type="STRING" id="28234.SAMN04488588_1653"/>
<accession>A0A1G6NV73</accession>
<evidence type="ECO:0000313" key="4">
    <source>
        <dbReference type="Proteomes" id="UP000199322"/>
    </source>
</evidence>
<feature type="compositionally biased region" description="Polar residues" evidence="1">
    <location>
        <begin position="1"/>
        <end position="16"/>
    </location>
</feature>
<dbReference type="Proteomes" id="UP000199322">
    <property type="component" value="Unassembled WGS sequence"/>
</dbReference>
<dbReference type="Proteomes" id="UP000297288">
    <property type="component" value="Unassembled WGS sequence"/>
</dbReference>
<evidence type="ECO:0000313" key="2">
    <source>
        <dbReference type="EMBL" id="SDC71055.1"/>
    </source>
</evidence>
<dbReference type="EMBL" id="SRME01000013">
    <property type="protein sequence ID" value="TGG85902.1"/>
    <property type="molecule type" value="Genomic_DNA"/>
</dbReference>
<evidence type="ECO:0000313" key="3">
    <source>
        <dbReference type="EMBL" id="TGG85902.1"/>
    </source>
</evidence>
<feature type="region of interest" description="Disordered" evidence="1">
    <location>
        <begin position="1"/>
        <end position="21"/>
    </location>
</feature>
<sequence length="98" mass="10501">MNNAISDNTYNSNGDYTSVKGFENSMKVEQKENDKKYQEYRHQAENNVFAKTSTVAGAASLGNTVGKLISLGIGISNPLITIGGTAVGIWAGLQMIKD</sequence>
<dbReference type="RefSeq" id="WP_091404681.1">
    <property type="nucleotide sequence ID" value="NZ_FMYV01000006.1"/>
</dbReference>
<name>A0A1G6NV73_9BACT</name>
<evidence type="ECO:0000256" key="1">
    <source>
        <dbReference type="SAM" id="MobiDB-lite"/>
    </source>
</evidence>
<reference evidence="2 4" key="1">
    <citation type="submission" date="2016-10" db="EMBL/GenBank/DDBJ databases">
        <authorList>
            <person name="de Groot N.N."/>
        </authorList>
    </citation>
    <scope>NUCLEOTIDE SEQUENCE [LARGE SCALE GENOMIC DNA]</scope>
    <source>
        <strain evidence="2 4">WG14</strain>
    </source>
</reference>
<protein>
    <submittedName>
        <fullName evidence="2">Uncharacterized protein</fullName>
    </submittedName>
</protein>
<reference evidence="3 5" key="2">
    <citation type="submission" date="2019-04" db="EMBL/GenBank/DDBJ databases">
        <title>Draft genome sequence data and analysis of a Fermenting Bacterium, Geotoga petraea strain HO-Geo1, isolated from heavy-oil petroleum reservoir in Russia.</title>
        <authorList>
            <person name="Grouzdev D.S."/>
            <person name="Semenova E.M."/>
            <person name="Sokolova D.S."/>
            <person name="Tourova T.P."/>
            <person name="Poltaraus A.B."/>
            <person name="Nazina T.N."/>
        </authorList>
    </citation>
    <scope>NUCLEOTIDE SEQUENCE [LARGE SCALE GENOMIC DNA]</scope>
    <source>
        <strain evidence="3 5">HO-Geo1</strain>
    </source>
</reference>
<evidence type="ECO:0000313" key="5">
    <source>
        <dbReference type="Proteomes" id="UP000297288"/>
    </source>
</evidence>
<keyword evidence="4" id="KW-1185">Reference proteome</keyword>
<proteinExistence type="predicted"/>
<organism evidence="2 4">
    <name type="scientific">Geotoga petraea</name>
    <dbReference type="NCBI Taxonomy" id="28234"/>
    <lineage>
        <taxon>Bacteria</taxon>
        <taxon>Thermotogati</taxon>
        <taxon>Thermotogota</taxon>
        <taxon>Thermotogae</taxon>
        <taxon>Petrotogales</taxon>
        <taxon>Petrotogaceae</taxon>
        <taxon>Geotoga</taxon>
    </lineage>
</organism>
<dbReference type="AlphaFoldDB" id="A0A1G6NV73"/>
<gene>
    <name evidence="3" type="ORF">E4650_10145</name>
    <name evidence="2" type="ORF">SAMN04488588_1653</name>
</gene>
<dbReference type="EMBL" id="FMYV01000006">
    <property type="protein sequence ID" value="SDC71055.1"/>
    <property type="molecule type" value="Genomic_DNA"/>
</dbReference>